<evidence type="ECO:0000256" key="1">
    <source>
        <dbReference type="ARBA" id="ARBA00002474"/>
    </source>
</evidence>
<dbReference type="InterPro" id="IPR045734">
    <property type="entry name" value="Snx8_BAR_dom"/>
</dbReference>
<dbReference type="Gene3D" id="3.30.1520.10">
    <property type="entry name" value="Phox-like domain"/>
    <property type="match status" value="1"/>
</dbReference>
<protein>
    <recommendedName>
        <fullName evidence="5">Sorting nexin MVP1</fullName>
    </recommendedName>
    <alternativeName>
        <fullName evidence="10">Sorting nexin mvp1</fullName>
    </alternativeName>
</protein>
<reference evidence="13" key="1">
    <citation type="journal article" date="2020" name="Stud. Mycol.">
        <title>101 Dothideomycetes genomes: a test case for predicting lifestyles and emergence of pathogens.</title>
        <authorList>
            <person name="Haridas S."/>
            <person name="Albert R."/>
            <person name="Binder M."/>
            <person name="Bloem J."/>
            <person name="Labutti K."/>
            <person name="Salamov A."/>
            <person name="Andreopoulos B."/>
            <person name="Baker S."/>
            <person name="Barry K."/>
            <person name="Bills G."/>
            <person name="Bluhm B."/>
            <person name="Cannon C."/>
            <person name="Castanera R."/>
            <person name="Culley D."/>
            <person name="Daum C."/>
            <person name="Ezra D."/>
            <person name="Gonzalez J."/>
            <person name="Henrissat B."/>
            <person name="Kuo A."/>
            <person name="Liang C."/>
            <person name="Lipzen A."/>
            <person name="Lutzoni F."/>
            <person name="Magnuson J."/>
            <person name="Mondo S."/>
            <person name="Nolan M."/>
            <person name="Ohm R."/>
            <person name="Pangilinan J."/>
            <person name="Park H.-J."/>
            <person name="Ramirez L."/>
            <person name="Alfaro M."/>
            <person name="Sun H."/>
            <person name="Tritt A."/>
            <person name="Yoshinaga Y."/>
            <person name="Zwiers L.-H."/>
            <person name="Turgeon B."/>
            <person name="Goodwin S."/>
            <person name="Spatafora J."/>
            <person name="Crous P."/>
            <person name="Grigoriev I."/>
        </authorList>
    </citation>
    <scope>NUCLEOTIDE SEQUENCE</scope>
    <source>
        <strain evidence="13">ATCC 36951</strain>
    </source>
</reference>
<evidence type="ECO:0000256" key="3">
    <source>
        <dbReference type="ARBA" id="ARBA00004496"/>
    </source>
</evidence>
<dbReference type="GO" id="GO:0006623">
    <property type="term" value="P:protein targeting to vacuole"/>
    <property type="evidence" value="ECO:0007669"/>
    <property type="project" value="TreeGrafter"/>
</dbReference>
<dbReference type="InterPro" id="IPR035704">
    <property type="entry name" value="SNX8/Mvp1_PX"/>
</dbReference>
<dbReference type="InterPro" id="IPR001683">
    <property type="entry name" value="PX_dom"/>
</dbReference>
<dbReference type="FunFam" id="1.20.1270.60:FF:000072">
    <property type="entry name" value="Sorting nexin MVP1"/>
    <property type="match status" value="1"/>
</dbReference>
<evidence type="ECO:0000313" key="14">
    <source>
        <dbReference type="Proteomes" id="UP000799537"/>
    </source>
</evidence>
<gene>
    <name evidence="13" type="ORF">M409DRAFT_28571</name>
</gene>
<feature type="compositionally biased region" description="Low complexity" evidence="11">
    <location>
        <begin position="263"/>
        <end position="280"/>
    </location>
</feature>
<comment type="subcellular location">
    <subcellularLocation>
        <location evidence="3">Cytoplasm</location>
    </subcellularLocation>
    <subcellularLocation>
        <location evidence="2">Membrane</location>
        <topology evidence="2">Peripheral membrane protein</topology>
        <orientation evidence="2">Cytoplasmic side</orientation>
    </subcellularLocation>
</comment>
<dbReference type="Gene3D" id="1.20.1270.60">
    <property type="entry name" value="Arfaptin homology (AH) domain/BAR domain"/>
    <property type="match status" value="1"/>
</dbReference>
<comment type="function">
    <text evidence="1">Required for vacuolar protein sorting.</text>
</comment>
<feature type="compositionally biased region" description="Low complexity" evidence="11">
    <location>
        <begin position="28"/>
        <end position="39"/>
    </location>
</feature>
<keyword evidence="6" id="KW-0813">Transport</keyword>
<evidence type="ECO:0000313" key="13">
    <source>
        <dbReference type="EMBL" id="KAF2160965.1"/>
    </source>
</evidence>
<evidence type="ECO:0000256" key="9">
    <source>
        <dbReference type="ARBA" id="ARBA00023136"/>
    </source>
</evidence>
<proteinExistence type="inferred from homology"/>
<keyword evidence="7" id="KW-0963">Cytoplasm</keyword>
<dbReference type="OrthoDB" id="10064318at2759"/>
<evidence type="ECO:0000259" key="12">
    <source>
        <dbReference type="PROSITE" id="PS50195"/>
    </source>
</evidence>
<dbReference type="CDD" id="cd06866">
    <property type="entry name" value="PX_SNX8_Mvp1p_like"/>
    <property type="match status" value="1"/>
</dbReference>
<keyword evidence="14" id="KW-1185">Reference proteome</keyword>
<feature type="compositionally biased region" description="Low complexity" evidence="11">
    <location>
        <begin position="184"/>
        <end position="195"/>
    </location>
</feature>
<dbReference type="Pfam" id="PF19566">
    <property type="entry name" value="Snx8_BAR_dom"/>
    <property type="match status" value="1"/>
</dbReference>
<dbReference type="Proteomes" id="UP000799537">
    <property type="component" value="Unassembled WGS sequence"/>
</dbReference>
<feature type="domain" description="PX" evidence="12">
    <location>
        <begin position="322"/>
        <end position="436"/>
    </location>
</feature>
<evidence type="ECO:0000256" key="6">
    <source>
        <dbReference type="ARBA" id="ARBA00022448"/>
    </source>
</evidence>
<dbReference type="GeneID" id="54562368"/>
<evidence type="ECO:0000256" key="5">
    <source>
        <dbReference type="ARBA" id="ARBA00014268"/>
    </source>
</evidence>
<dbReference type="Pfam" id="PF00787">
    <property type="entry name" value="PX"/>
    <property type="match status" value="1"/>
</dbReference>
<dbReference type="RefSeq" id="XP_033661854.1">
    <property type="nucleotide sequence ID" value="XM_033809096.1"/>
</dbReference>
<evidence type="ECO:0000256" key="11">
    <source>
        <dbReference type="SAM" id="MobiDB-lite"/>
    </source>
</evidence>
<dbReference type="InterPro" id="IPR027267">
    <property type="entry name" value="AH/BAR_dom_sf"/>
</dbReference>
<dbReference type="InterPro" id="IPR028662">
    <property type="entry name" value="SNX8/Mvp1"/>
</dbReference>
<dbReference type="CDD" id="cd07597">
    <property type="entry name" value="BAR_SNX8"/>
    <property type="match status" value="1"/>
</dbReference>
<keyword evidence="9" id="KW-0472">Membrane</keyword>
<feature type="compositionally biased region" description="Polar residues" evidence="11">
    <location>
        <begin position="12"/>
        <end position="23"/>
    </location>
</feature>
<feature type="region of interest" description="Disordered" evidence="11">
    <location>
        <begin position="158"/>
        <end position="320"/>
    </location>
</feature>
<sequence>MSLFGDEDYQPASRQSNANNKSSLFDDGPGTPSKPTSSSIFADSGAEDQNQDESPWGFTPSKKKNTGSSLVKNLLSDSDVPESYIDAFDALQQGGSVSRQECEDLVRDCGIDSQDRQKIFSVVGAGDKFGRGEFNVLVALIGLAKEGEELGLDAVDERRSRLPKPDLPVQVKQTSQPQPPQPQPQQQMAGAPQSQDNGAVRKPSFGAGFGESDPWASPQMHKGHGHLNGIGAGQRTTSTFTTNASEPAETGTGGYSNGRAPHSSAGSTGSWGGSTSYTAANTPGFGGAGAGGEGDGFGDEGAASGTVRRPAQPRPTLSKGAEELVTVNLLEEKEGMFMFQHRNYEVASIRRNSKVIRRYSDFVWLLDCLHKRYPFRQLPLLPPKRVAINGNHIAADATFIEKRRRGLARFANALVRHPVLREEQLVVMFLTVPTELAVWRKQATISVQEEFVGRALPPTLEDSLPQNLQDTFDTVRSGVRRSADLYINLCNLVERVCKRKEGIAAEYGRLNLNLNTLTETSADTYAIDTNDVPLLNEGIVSTAKHIGTSQSLLEDEARAWDEGVLEDLKTMRDSLVSMRDMFDRRDRYAKDNIPTLEKRIQANEQKLQTIRAKGDAAKPGEAEKVGNAITADKQSIVNQHARGVFIKECIRDELLHFQHTQYRVSRLHQDWAQERVKYAELQADNFRGLVDAVEGMPQGENPPTNLG</sequence>
<dbReference type="GO" id="GO:0016020">
    <property type="term" value="C:membrane"/>
    <property type="evidence" value="ECO:0007669"/>
    <property type="project" value="UniProtKB-SubCell"/>
</dbReference>
<dbReference type="InterPro" id="IPR036871">
    <property type="entry name" value="PX_dom_sf"/>
</dbReference>
<feature type="region of interest" description="Disordered" evidence="11">
    <location>
        <begin position="1"/>
        <end position="69"/>
    </location>
</feature>
<dbReference type="GO" id="GO:0005829">
    <property type="term" value="C:cytosol"/>
    <property type="evidence" value="ECO:0007669"/>
    <property type="project" value="GOC"/>
</dbReference>
<evidence type="ECO:0000256" key="2">
    <source>
        <dbReference type="ARBA" id="ARBA00004287"/>
    </source>
</evidence>
<dbReference type="GO" id="GO:0032266">
    <property type="term" value="F:phosphatidylinositol-3-phosphate binding"/>
    <property type="evidence" value="ECO:0007669"/>
    <property type="project" value="TreeGrafter"/>
</dbReference>
<comment type="similarity">
    <text evidence="4">Belongs to the sorting nexin family.</text>
</comment>
<evidence type="ECO:0000256" key="4">
    <source>
        <dbReference type="ARBA" id="ARBA00010883"/>
    </source>
</evidence>
<dbReference type="PANTHER" id="PTHR47554:SF1">
    <property type="entry name" value="SORTING NEXIN MVP1"/>
    <property type="match status" value="1"/>
</dbReference>
<feature type="compositionally biased region" description="Polar residues" evidence="11">
    <location>
        <begin position="234"/>
        <end position="245"/>
    </location>
</feature>
<evidence type="ECO:0000256" key="7">
    <source>
        <dbReference type="ARBA" id="ARBA00022490"/>
    </source>
</evidence>
<dbReference type="EMBL" id="ML993622">
    <property type="protein sequence ID" value="KAF2160965.1"/>
    <property type="molecule type" value="Genomic_DNA"/>
</dbReference>
<organism evidence="13 14">
    <name type="scientific">Zasmidium cellare ATCC 36951</name>
    <dbReference type="NCBI Taxonomy" id="1080233"/>
    <lineage>
        <taxon>Eukaryota</taxon>
        <taxon>Fungi</taxon>
        <taxon>Dikarya</taxon>
        <taxon>Ascomycota</taxon>
        <taxon>Pezizomycotina</taxon>
        <taxon>Dothideomycetes</taxon>
        <taxon>Dothideomycetidae</taxon>
        <taxon>Mycosphaerellales</taxon>
        <taxon>Mycosphaerellaceae</taxon>
        <taxon>Zasmidium</taxon>
    </lineage>
</organism>
<dbReference type="SUPFAM" id="SSF64268">
    <property type="entry name" value="PX domain"/>
    <property type="match status" value="1"/>
</dbReference>
<dbReference type="FunFam" id="3.30.1520.10:FF:000037">
    <property type="entry name" value="Sorting nexin mvp-1"/>
    <property type="match status" value="1"/>
</dbReference>
<feature type="compositionally biased region" description="Gly residues" evidence="11">
    <location>
        <begin position="284"/>
        <end position="295"/>
    </location>
</feature>
<dbReference type="PANTHER" id="PTHR47554">
    <property type="entry name" value="SORTING NEXIN MVP1"/>
    <property type="match status" value="1"/>
</dbReference>
<dbReference type="GO" id="GO:0005768">
    <property type="term" value="C:endosome"/>
    <property type="evidence" value="ECO:0007669"/>
    <property type="project" value="TreeGrafter"/>
</dbReference>
<dbReference type="PROSITE" id="PS50195">
    <property type="entry name" value="PX"/>
    <property type="match status" value="1"/>
</dbReference>
<accession>A0A6A6C1Y3</accession>
<keyword evidence="8" id="KW-0653">Protein transport</keyword>
<evidence type="ECO:0000256" key="8">
    <source>
        <dbReference type="ARBA" id="ARBA00022927"/>
    </source>
</evidence>
<evidence type="ECO:0000256" key="10">
    <source>
        <dbReference type="ARBA" id="ARBA00072009"/>
    </source>
</evidence>
<dbReference type="SMART" id="SM00312">
    <property type="entry name" value="PX"/>
    <property type="match status" value="1"/>
</dbReference>
<dbReference type="GO" id="GO:0042147">
    <property type="term" value="P:retrograde transport, endosome to Golgi"/>
    <property type="evidence" value="ECO:0007669"/>
    <property type="project" value="InterPro"/>
</dbReference>
<name>A0A6A6C1Y3_ZASCE</name>
<dbReference type="AlphaFoldDB" id="A0A6A6C1Y3"/>